<dbReference type="EMBL" id="QHCS01000001">
    <property type="protein sequence ID" value="RHX88076.1"/>
    <property type="molecule type" value="Genomic_DNA"/>
</dbReference>
<organism evidence="1 2">
    <name type="scientific">Leptospira stimsonii</name>
    <dbReference type="NCBI Taxonomy" id="2202203"/>
    <lineage>
        <taxon>Bacteria</taxon>
        <taxon>Pseudomonadati</taxon>
        <taxon>Spirochaetota</taxon>
        <taxon>Spirochaetia</taxon>
        <taxon>Leptospirales</taxon>
        <taxon>Leptospiraceae</taxon>
        <taxon>Leptospira</taxon>
    </lineage>
</organism>
<comment type="caution">
    <text evidence="1">The sequence shown here is derived from an EMBL/GenBank/DDBJ whole genome shotgun (WGS) entry which is preliminary data.</text>
</comment>
<dbReference type="AlphaFoldDB" id="A0A8B3CUY6"/>
<evidence type="ECO:0000313" key="2">
    <source>
        <dbReference type="Proteomes" id="UP000266669"/>
    </source>
</evidence>
<reference evidence="2" key="1">
    <citation type="submission" date="2018-05" db="EMBL/GenBank/DDBJ databases">
        <title>Leptospira yasudae sp. nov. and Leptospira stimsonii sp. nov., two pathogenic species of the genus Leptospira isolated from environmental sources.</title>
        <authorList>
            <person name="Casanovas-Massana A."/>
            <person name="Hamond C."/>
            <person name="Santos L.A."/>
            <person name="Hacker K.P."/>
            <person name="Balassiano I."/>
            <person name="Medeiros M.A."/>
            <person name="Reis M.G."/>
            <person name="Ko A.I."/>
            <person name="Wunder E.A."/>
        </authorList>
    </citation>
    <scope>NUCLEOTIDE SEQUENCE [LARGE SCALE GENOMIC DNA]</scope>
    <source>
        <strain evidence="2">AMB6-RJ</strain>
    </source>
</reference>
<gene>
    <name evidence="1" type="ORF">DLM78_03710</name>
</gene>
<accession>A0A8B3CUY6</accession>
<protein>
    <submittedName>
        <fullName evidence="1">Uncharacterized protein</fullName>
    </submittedName>
</protein>
<dbReference type="Proteomes" id="UP000266669">
    <property type="component" value="Unassembled WGS sequence"/>
</dbReference>
<name>A0A8B3CUY6_9LEPT</name>
<sequence>MHFKNPILANRSFKNSANQDLYHPCLIEMKKGIAITVPALFPFGIDIRFLLLAGSKDRFSIHRLILSSELSFRIFNQRISISDL</sequence>
<evidence type="ECO:0000313" key="1">
    <source>
        <dbReference type="EMBL" id="RHX88076.1"/>
    </source>
</evidence>
<proteinExistence type="predicted"/>